<evidence type="ECO:0000313" key="1">
    <source>
        <dbReference type="EMBL" id="PXY01154.1"/>
    </source>
</evidence>
<dbReference type="AlphaFoldDB" id="A0A2V4AB32"/>
<dbReference type="OrthoDB" id="1115578at2"/>
<dbReference type="RefSeq" id="WP_110360785.1">
    <property type="nucleotide sequence ID" value="NZ_QFLI01000004.1"/>
</dbReference>
<name>A0A2V4AB32_9BACT</name>
<protein>
    <submittedName>
        <fullName evidence="1">Uncharacterized protein</fullName>
    </submittedName>
</protein>
<reference evidence="1 2" key="1">
    <citation type="submission" date="2018-05" db="EMBL/GenBank/DDBJ databases">
        <title>Marinifilum breve JC075T sp. nov., a marine bacterium isolated from Yongle Blue Hole in the South China Sea.</title>
        <authorList>
            <person name="Fu T."/>
        </authorList>
    </citation>
    <scope>NUCLEOTIDE SEQUENCE [LARGE SCALE GENOMIC DNA]</scope>
    <source>
        <strain evidence="1 2">JC075</strain>
    </source>
</reference>
<accession>A0A2V4AB32</accession>
<evidence type="ECO:0000313" key="2">
    <source>
        <dbReference type="Proteomes" id="UP000248079"/>
    </source>
</evidence>
<dbReference type="EMBL" id="QFLI01000004">
    <property type="protein sequence ID" value="PXY01154.1"/>
    <property type="molecule type" value="Genomic_DNA"/>
</dbReference>
<sequence>MDEEKALEVLKPTISAIPNDRVIAITVPVNVLVRETHDTVRCARVDAEALATINYTSEKTDNLEQRAGACQEAESLWLEENHCANNAEEDWAALREQATEAKFDTIHTFKYAYRNVDNVMDAISDIDDGSTHADTLQDISDLVVLGRKHPEPLQAINYDLTKLDDLEKLGVDASNALAIANENRLSGSEAKLLRDKSYTYLKEGLDELRAAGKYLFRKDEKRLKRYQSKYWKKRNDAYKKEASEEPVN</sequence>
<gene>
    <name evidence="1" type="ORF">DF185_10915</name>
</gene>
<organism evidence="1 2">
    <name type="scientific">Marinifilum breve</name>
    <dbReference type="NCBI Taxonomy" id="2184082"/>
    <lineage>
        <taxon>Bacteria</taxon>
        <taxon>Pseudomonadati</taxon>
        <taxon>Bacteroidota</taxon>
        <taxon>Bacteroidia</taxon>
        <taxon>Marinilabiliales</taxon>
        <taxon>Marinifilaceae</taxon>
    </lineage>
</organism>
<keyword evidence="2" id="KW-1185">Reference proteome</keyword>
<proteinExistence type="predicted"/>
<comment type="caution">
    <text evidence="1">The sequence shown here is derived from an EMBL/GenBank/DDBJ whole genome shotgun (WGS) entry which is preliminary data.</text>
</comment>
<dbReference type="Proteomes" id="UP000248079">
    <property type="component" value="Unassembled WGS sequence"/>
</dbReference>